<dbReference type="SMART" id="SM00227">
    <property type="entry name" value="NEBU"/>
    <property type="match status" value="3"/>
</dbReference>
<dbReference type="InterPro" id="IPR013998">
    <property type="entry name" value="Nebulin-like"/>
</dbReference>
<keyword evidence="2" id="KW-0009">Actin-binding</keyword>
<dbReference type="Pfam" id="PF00880">
    <property type="entry name" value="Nebulin"/>
    <property type="match status" value="1"/>
</dbReference>
<accession>A0A8T2P9N3</accession>
<organism evidence="3 4">
    <name type="scientific">Albula glossodonta</name>
    <name type="common">roundjaw bonefish</name>
    <dbReference type="NCBI Taxonomy" id="121402"/>
    <lineage>
        <taxon>Eukaryota</taxon>
        <taxon>Metazoa</taxon>
        <taxon>Chordata</taxon>
        <taxon>Craniata</taxon>
        <taxon>Vertebrata</taxon>
        <taxon>Euteleostomi</taxon>
        <taxon>Actinopterygii</taxon>
        <taxon>Neopterygii</taxon>
        <taxon>Teleostei</taxon>
        <taxon>Albuliformes</taxon>
        <taxon>Albulidae</taxon>
        <taxon>Albula</taxon>
    </lineage>
</organism>
<evidence type="ECO:0000313" key="4">
    <source>
        <dbReference type="Proteomes" id="UP000824540"/>
    </source>
</evidence>
<evidence type="ECO:0000313" key="3">
    <source>
        <dbReference type="EMBL" id="KAG9349334.1"/>
    </source>
</evidence>
<feature type="non-terminal residue" evidence="3">
    <location>
        <position position="139"/>
    </location>
</feature>
<dbReference type="EMBL" id="JAFBMS010000009">
    <property type="protein sequence ID" value="KAG9349334.1"/>
    <property type="molecule type" value="Genomic_DNA"/>
</dbReference>
<dbReference type="PANTHER" id="PTHR11039">
    <property type="entry name" value="NEBULIN"/>
    <property type="match status" value="1"/>
</dbReference>
<dbReference type="PRINTS" id="PR00510">
    <property type="entry name" value="NEBULIN"/>
</dbReference>
<sequence>VKYREDYEKFKSLYSLPKSLADDPMAARCIRVGKLSLDRLYKENYEKTKAKVHMPPDMLEVVAARECQKSVSEIDYRKYLHQWICLPDMQMYVQARKVNEQLSDIFYKDDLNWLKGIGCYVWDTPEILRCKHAVDLQSE</sequence>
<gene>
    <name evidence="3" type="ORF">JZ751_027777</name>
</gene>
<dbReference type="OrthoDB" id="9295290at2759"/>
<dbReference type="GO" id="GO:0071691">
    <property type="term" value="P:cardiac muscle thin filament assembly"/>
    <property type="evidence" value="ECO:0007669"/>
    <property type="project" value="TreeGrafter"/>
</dbReference>
<keyword evidence="4" id="KW-1185">Reference proteome</keyword>
<dbReference type="PANTHER" id="PTHR11039:SF64">
    <property type="entry name" value="NEBULIN-RELATED-ANCHORING PROTEIN-LIKE"/>
    <property type="match status" value="1"/>
</dbReference>
<feature type="non-terminal residue" evidence="3">
    <location>
        <position position="1"/>
    </location>
</feature>
<evidence type="ECO:0008006" key="5">
    <source>
        <dbReference type="Google" id="ProtNLM"/>
    </source>
</evidence>
<dbReference type="GO" id="GO:0051015">
    <property type="term" value="F:actin filament binding"/>
    <property type="evidence" value="ECO:0007669"/>
    <property type="project" value="InterPro"/>
</dbReference>
<reference evidence="3" key="1">
    <citation type="thesis" date="2021" institute="BYU ScholarsArchive" country="Provo, UT, USA">
        <title>Applications of and Algorithms for Genome Assembly and Genomic Analyses with an Emphasis on Marine Teleosts.</title>
        <authorList>
            <person name="Pickett B.D."/>
        </authorList>
    </citation>
    <scope>NUCLEOTIDE SEQUENCE</scope>
    <source>
        <strain evidence="3">HI-2016</strain>
    </source>
</reference>
<dbReference type="PROSITE" id="PS51216">
    <property type="entry name" value="NEBULIN"/>
    <property type="match status" value="1"/>
</dbReference>
<dbReference type="GO" id="GO:0030018">
    <property type="term" value="C:Z disc"/>
    <property type="evidence" value="ECO:0007669"/>
    <property type="project" value="InterPro"/>
</dbReference>
<protein>
    <recommendedName>
        <fullName evidence="5">Nebulin</fullName>
    </recommendedName>
</protein>
<name>A0A8T2P9N3_9TELE</name>
<evidence type="ECO:0000256" key="1">
    <source>
        <dbReference type="ARBA" id="ARBA00022737"/>
    </source>
</evidence>
<dbReference type="InterPro" id="IPR055297">
    <property type="entry name" value="NEBU/NEBL"/>
</dbReference>
<proteinExistence type="predicted"/>
<dbReference type="AlphaFoldDB" id="A0A8T2P9N3"/>
<evidence type="ECO:0000256" key="2">
    <source>
        <dbReference type="ARBA" id="ARBA00023203"/>
    </source>
</evidence>
<keyword evidence="1" id="KW-0677">Repeat</keyword>
<dbReference type="Proteomes" id="UP000824540">
    <property type="component" value="Unassembled WGS sequence"/>
</dbReference>
<comment type="caution">
    <text evidence="3">The sequence shown here is derived from an EMBL/GenBank/DDBJ whole genome shotgun (WGS) entry which is preliminary data.</text>
</comment>
<dbReference type="InterPro" id="IPR000900">
    <property type="entry name" value="Nebulin_repeat"/>
</dbReference>